<evidence type="ECO:0000313" key="1">
    <source>
        <dbReference type="EMBL" id="CAE0135479.1"/>
    </source>
</evidence>
<protein>
    <submittedName>
        <fullName evidence="1">Uncharacterized protein</fullName>
    </submittedName>
</protein>
<gene>
    <name evidence="1" type="ORF">HERI1096_LOCUS30735</name>
</gene>
<name>A0A7S3BHG3_9EUKA</name>
<accession>A0A7S3BHG3</accession>
<dbReference type="EMBL" id="HBHX01055766">
    <property type="protein sequence ID" value="CAE0135479.1"/>
    <property type="molecule type" value="Transcribed_RNA"/>
</dbReference>
<dbReference type="AlphaFoldDB" id="A0A7S3BHG3"/>
<organism evidence="1">
    <name type="scientific">Haptolina ericina</name>
    <dbReference type="NCBI Taxonomy" id="156174"/>
    <lineage>
        <taxon>Eukaryota</taxon>
        <taxon>Haptista</taxon>
        <taxon>Haptophyta</taxon>
        <taxon>Prymnesiophyceae</taxon>
        <taxon>Prymnesiales</taxon>
        <taxon>Prymnesiaceae</taxon>
        <taxon>Haptolina</taxon>
    </lineage>
</organism>
<sequence>MLLVFAISAHAYTRGTHIAPESTPIDRAAASPPFATPAGLTAPLFLKWLLVFEDPIAHGIWLCRALPRAWLAQGESLSVDAVPTAYGRIGYSLSSAIASHGTVHANLSLSSMMLAAPPPGGVVLRLRVPYTALGKRLMLRNATVGGRAWPRINSTDATIHFGTGQLTREIDIVATFEEV</sequence>
<reference evidence="1" key="1">
    <citation type="submission" date="2021-01" db="EMBL/GenBank/DDBJ databases">
        <authorList>
            <person name="Corre E."/>
            <person name="Pelletier E."/>
            <person name="Niang G."/>
            <person name="Scheremetjew M."/>
            <person name="Finn R."/>
            <person name="Kale V."/>
            <person name="Holt S."/>
            <person name="Cochrane G."/>
            <person name="Meng A."/>
            <person name="Brown T."/>
            <person name="Cohen L."/>
        </authorList>
    </citation>
    <scope>NUCLEOTIDE SEQUENCE</scope>
    <source>
        <strain evidence="1">CCMP281</strain>
    </source>
</reference>
<proteinExistence type="predicted"/>